<feature type="active site" description="Nucleophile" evidence="8">
    <location>
        <position position="87"/>
    </location>
</feature>
<dbReference type="Gene3D" id="3.40.50.880">
    <property type="match status" value="1"/>
</dbReference>
<dbReference type="PANTHER" id="PTHR47552:SF1">
    <property type="entry name" value="PHOSPHORIBOSYLFORMYLGLYCINAMIDINE SYNTHASE SUBUNIT PURQ"/>
    <property type="match status" value="1"/>
</dbReference>
<accession>A0A0X1KSN2</accession>
<comment type="subcellular location">
    <subcellularLocation>
        <location evidence="8">Cytoplasm</location>
    </subcellularLocation>
</comment>
<dbReference type="NCBIfam" id="NF002957">
    <property type="entry name" value="PRK03619.1"/>
    <property type="match status" value="1"/>
</dbReference>
<evidence type="ECO:0000256" key="5">
    <source>
        <dbReference type="ARBA" id="ARBA00022801"/>
    </source>
</evidence>
<reference evidence="9 10" key="1">
    <citation type="submission" date="2014-01" db="EMBL/GenBank/DDBJ databases">
        <title>Genome sequencing of Thermotog hypogea.</title>
        <authorList>
            <person name="Zhang X."/>
            <person name="Alvare G."/>
            <person name="Fristensky B."/>
            <person name="Chen L."/>
            <person name="Suen T."/>
            <person name="Chen Q."/>
            <person name="Ma K."/>
        </authorList>
    </citation>
    <scope>NUCLEOTIDE SEQUENCE [LARGE SCALE GENOMIC DNA]</scope>
    <source>
        <strain evidence="9 10">DSM 11164</strain>
    </source>
</reference>
<feature type="active site" evidence="8">
    <location>
        <position position="202"/>
    </location>
</feature>
<dbReference type="Pfam" id="PF13507">
    <property type="entry name" value="GATase_5"/>
    <property type="match status" value="1"/>
</dbReference>
<comment type="subunit">
    <text evidence="8">Part of the FGAM synthase complex composed of 1 PurL, 1 PurQ and 2 PurS subunits.</text>
</comment>
<dbReference type="SMART" id="SM01211">
    <property type="entry name" value="GATase_5"/>
    <property type="match status" value="1"/>
</dbReference>
<comment type="catalytic activity">
    <reaction evidence="8">
        <text>L-glutamine + H2O = L-glutamate + NH4(+)</text>
        <dbReference type="Rhea" id="RHEA:15889"/>
        <dbReference type="ChEBI" id="CHEBI:15377"/>
        <dbReference type="ChEBI" id="CHEBI:28938"/>
        <dbReference type="ChEBI" id="CHEBI:29985"/>
        <dbReference type="ChEBI" id="CHEBI:58359"/>
        <dbReference type="EC" id="3.5.1.2"/>
    </reaction>
</comment>
<comment type="pathway">
    <text evidence="8">Purine metabolism; IMP biosynthesis via de novo pathway; 5-amino-1-(5-phospho-D-ribosyl)imidazole from N(2)-formyl-N(1)-(5-phospho-D-ribosyl)glycinamide: step 1/2.</text>
</comment>
<sequence>MKCAVVVFPGSNCDRDAFHVLKNVFGLDCHYIFHEDRFPPDEFDLIVLPGGFSFGDYLRAGAIARFSPVMESVREAASRGRFVLGICNGFQILTESRLLPGALLRNDGLKFVCRDVHIKVVNNRTPFTCLLEDGQVLRIPIAHGEGRYFIPDDQLREDQIVFQYCDEHGNVTEDSNPNGSCFNIAGVINEKGNVLGLMPHPERCCEEILGNTDGRKIFESLLSYFTRRHDHEAN</sequence>
<dbReference type="GO" id="GO:0004642">
    <property type="term" value="F:phosphoribosylformylglycinamidine synthase activity"/>
    <property type="evidence" value="ECO:0007669"/>
    <property type="project" value="UniProtKB-UniRule"/>
</dbReference>
<organism evidence="9 10">
    <name type="scientific">Pseudothermotoga hypogea DSM 11164 = NBRC 106472</name>
    <dbReference type="NCBI Taxonomy" id="1123384"/>
    <lineage>
        <taxon>Bacteria</taxon>
        <taxon>Thermotogati</taxon>
        <taxon>Thermotogota</taxon>
        <taxon>Thermotogae</taxon>
        <taxon>Thermotogales</taxon>
        <taxon>Thermotogaceae</taxon>
        <taxon>Pseudothermotoga</taxon>
    </lineage>
</organism>
<evidence type="ECO:0000256" key="2">
    <source>
        <dbReference type="ARBA" id="ARBA00022598"/>
    </source>
</evidence>
<gene>
    <name evidence="8" type="primary">purQ</name>
    <name evidence="9" type="ORF">AJ81_08535</name>
</gene>
<dbReference type="PANTHER" id="PTHR47552">
    <property type="entry name" value="PHOSPHORIBOSYLFORMYLGLYCINAMIDINE SYNTHASE SUBUNIT PURQ"/>
    <property type="match status" value="1"/>
</dbReference>
<evidence type="ECO:0000256" key="8">
    <source>
        <dbReference type="HAMAP-Rule" id="MF_00421"/>
    </source>
</evidence>
<comment type="function">
    <text evidence="8">Part of the phosphoribosylformylglycinamidine synthase complex involved in the purines biosynthetic pathway. Catalyzes the ATP-dependent conversion of formylglycinamide ribonucleotide (FGAR) and glutamine to yield formylglycinamidine ribonucleotide (FGAM) and glutamate. The FGAM synthase complex is composed of three subunits. PurQ produces an ammonia molecule by converting glutamine to glutamate. PurL transfers the ammonia molecule to FGAR to form FGAM in an ATP-dependent manner. PurS interacts with PurQ and PurL and is thought to assist in the transfer of the ammonia molecule from PurQ to PurL.</text>
</comment>
<dbReference type="EC" id="6.3.5.3" evidence="8"/>
<dbReference type="Proteomes" id="UP000077469">
    <property type="component" value="Chromosome"/>
</dbReference>
<comment type="catalytic activity">
    <reaction evidence="8">
        <text>N(2)-formyl-N(1)-(5-phospho-beta-D-ribosyl)glycinamide + L-glutamine + ATP + H2O = 2-formamido-N(1)-(5-O-phospho-beta-D-ribosyl)acetamidine + L-glutamate + ADP + phosphate + H(+)</text>
        <dbReference type="Rhea" id="RHEA:17129"/>
        <dbReference type="ChEBI" id="CHEBI:15377"/>
        <dbReference type="ChEBI" id="CHEBI:15378"/>
        <dbReference type="ChEBI" id="CHEBI:29985"/>
        <dbReference type="ChEBI" id="CHEBI:30616"/>
        <dbReference type="ChEBI" id="CHEBI:43474"/>
        <dbReference type="ChEBI" id="CHEBI:58359"/>
        <dbReference type="ChEBI" id="CHEBI:147286"/>
        <dbReference type="ChEBI" id="CHEBI:147287"/>
        <dbReference type="ChEBI" id="CHEBI:456216"/>
        <dbReference type="EC" id="6.3.5.3"/>
    </reaction>
</comment>
<dbReference type="KEGG" id="phy:AJ81_08535"/>
<dbReference type="EC" id="3.5.1.2" evidence="8"/>
<keyword evidence="7 8" id="KW-0315">Glutamine amidotransferase</keyword>
<evidence type="ECO:0000256" key="7">
    <source>
        <dbReference type="ARBA" id="ARBA00022962"/>
    </source>
</evidence>
<keyword evidence="4 8" id="KW-0658">Purine biosynthesis</keyword>
<evidence type="ECO:0000256" key="1">
    <source>
        <dbReference type="ARBA" id="ARBA00022490"/>
    </source>
</evidence>
<dbReference type="GO" id="GO:0004359">
    <property type="term" value="F:glutaminase activity"/>
    <property type="evidence" value="ECO:0007669"/>
    <property type="project" value="UniProtKB-EC"/>
</dbReference>
<dbReference type="NCBIfam" id="TIGR01737">
    <property type="entry name" value="FGAM_synth_I"/>
    <property type="match status" value="1"/>
</dbReference>
<dbReference type="GO" id="GO:0005524">
    <property type="term" value="F:ATP binding"/>
    <property type="evidence" value="ECO:0007669"/>
    <property type="project" value="UniProtKB-KW"/>
</dbReference>
<evidence type="ECO:0000256" key="6">
    <source>
        <dbReference type="ARBA" id="ARBA00022840"/>
    </source>
</evidence>
<dbReference type="STRING" id="1123384.AJ81_08535"/>
<evidence type="ECO:0000256" key="3">
    <source>
        <dbReference type="ARBA" id="ARBA00022741"/>
    </source>
</evidence>
<evidence type="ECO:0000313" key="9">
    <source>
        <dbReference type="EMBL" id="AJC74221.1"/>
    </source>
</evidence>
<name>A0A0X1KSN2_9THEM</name>
<dbReference type="PIRSF" id="PIRSF001586">
    <property type="entry name" value="FGAM_synth_I"/>
    <property type="match status" value="1"/>
</dbReference>
<dbReference type="InterPro" id="IPR029062">
    <property type="entry name" value="Class_I_gatase-like"/>
</dbReference>
<feature type="active site" evidence="8">
    <location>
        <position position="200"/>
    </location>
</feature>
<dbReference type="GO" id="GO:0006189">
    <property type="term" value="P:'de novo' IMP biosynthetic process"/>
    <property type="evidence" value="ECO:0007669"/>
    <property type="project" value="UniProtKB-UniRule"/>
</dbReference>
<protein>
    <recommendedName>
        <fullName evidence="8">Phosphoribosylformylglycinamidine synthase subunit PurQ</fullName>
        <shortName evidence="8">FGAM synthase</shortName>
        <ecNumber evidence="8">6.3.5.3</ecNumber>
    </recommendedName>
    <alternativeName>
        <fullName evidence="8">Formylglycinamide ribonucleotide amidotransferase subunit I</fullName>
        <shortName evidence="8">FGAR amidotransferase I</shortName>
        <shortName evidence="8">FGAR-AT I</shortName>
    </alternativeName>
    <alternativeName>
        <fullName evidence="8">Glutaminase PurQ</fullName>
        <ecNumber evidence="8">3.5.1.2</ecNumber>
    </alternativeName>
    <alternativeName>
        <fullName evidence="8">Phosphoribosylformylglycinamidine synthase subunit I</fullName>
    </alternativeName>
</protein>
<dbReference type="InterPro" id="IPR010075">
    <property type="entry name" value="PRibForGlyAmidine_synth_PurQ"/>
</dbReference>
<dbReference type="SUPFAM" id="SSF52317">
    <property type="entry name" value="Class I glutamine amidotransferase-like"/>
    <property type="match status" value="1"/>
</dbReference>
<proteinExistence type="inferred from homology"/>
<keyword evidence="10" id="KW-1185">Reference proteome</keyword>
<dbReference type="OrthoDB" id="9804441at2"/>
<keyword evidence="6 8" id="KW-0067">ATP-binding</keyword>
<keyword evidence="2 8" id="KW-0436">Ligase</keyword>
<dbReference type="CDD" id="cd01740">
    <property type="entry name" value="GATase1_FGAR_AT"/>
    <property type="match status" value="1"/>
</dbReference>
<dbReference type="PaxDb" id="1123384-AJ81_08535"/>
<dbReference type="PROSITE" id="PS51273">
    <property type="entry name" value="GATASE_TYPE_1"/>
    <property type="match status" value="1"/>
</dbReference>
<dbReference type="GO" id="GO:0005737">
    <property type="term" value="C:cytoplasm"/>
    <property type="evidence" value="ECO:0007669"/>
    <property type="project" value="UniProtKB-SubCell"/>
</dbReference>
<keyword evidence="1 8" id="KW-0963">Cytoplasm</keyword>
<dbReference type="HAMAP" id="MF_00421">
    <property type="entry name" value="PurQ"/>
    <property type="match status" value="1"/>
</dbReference>
<dbReference type="AlphaFoldDB" id="A0A0X1KSN2"/>
<dbReference type="PATRIC" id="fig|1123384.7.peg.1710"/>
<dbReference type="RefSeq" id="WP_031505120.1">
    <property type="nucleotide sequence ID" value="NC_022795.1"/>
</dbReference>
<keyword evidence="3 8" id="KW-0547">Nucleotide-binding</keyword>
<keyword evidence="5 8" id="KW-0378">Hydrolase</keyword>
<dbReference type="UniPathway" id="UPA00074">
    <property type="reaction ID" value="UER00128"/>
</dbReference>
<evidence type="ECO:0000313" key="10">
    <source>
        <dbReference type="Proteomes" id="UP000077469"/>
    </source>
</evidence>
<dbReference type="EMBL" id="CP007141">
    <property type="protein sequence ID" value="AJC74221.1"/>
    <property type="molecule type" value="Genomic_DNA"/>
</dbReference>
<evidence type="ECO:0000256" key="4">
    <source>
        <dbReference type="ARBA" id="ARBA00022755"/>
    </source>
</evidence>